<evidence type="ECO:0000256" key="1">
    <source>
        <dbReference type="ARBA" id="ARBA00004571"/>
    </source>
</evidence>
<evidence type="ECO:0000256" key="9">
    <source>
        <dbReference type="RuleBase" id="RU003357"/>
    </source>
</evidence>
<dbReference type="InterPro" id="IPR008969">
    <property type="entry name" value="CarboxyPept-like_regulatory"/>
</dbReference>
<feature type="domain" description="TonB-dependent receptor plug" evidence="11">
    <location>
        <begin position="117"/>
        <end position="223"/>
    </location>
</feature>
<dbReference type="PANTHER" id="PTHR30069">
    <property type="entry name" value="TONB-DEPENDENT OUTER MEMBRANE RECEPTOR"/>
    <property type="match status" value="1"/>
</dbReference>
<keyword evidence="2 8" id="KW-0813">Transport</keyword>
<keyword evidence="6 8" id="KW-0472">Membrane</keyword>
<keyword evidence="3 8" id="KW-1134">Transmembrane beta strand</keyword>
<evidence type="ECO:0000256" key="3">
    <source>
        <dbReference type="ARBA" id="ARBA00022452"/>
    </source>
</evidence>
<evidence type="ECO:0000256" key="5">
    <source>
        <dbReference type="ARBA" id="ARBA00023077"/>
    </source>
</evidence>
<dbReference type="PANTHER" id="PTHR30069:SF57">
    <property type="entry name" value="TONB-DEPENDENT RECEPTOR"/>
    <property type="match status" value="1"/>
</dbReference>
<keyword evidence="13" id="KW-1185">Reference proteome</keyword>
<dbReference type="SUPFAM" id="SSF49464">
    <property type="entry name" value="Carboxypeptidase regulatory domain-like"/>
    <property type="match status" value="1"/>
</dbReference>
<dbReference type="RefSeq" id="WP_105000865.1">
    <property type="nucleotide sequence ID" value="NZ_MQVX01000001.1"/>
</dbReference>
<keyword evidence="5 9" id="KW-0798">TonB box</keyword>
<proteinExistence type="inferred from homology"/>
<keyword evidence="4 8" id="KW-0812">Transmembrane</keyword>
<protein>
    <submittedName>
        <fullName evidence="12">TonB-dependent receptor</fullName>
    </submittedName>
</protein>
<dbReference type="InterPro" id="IPR036942">
    <property type="entry name" value="Beta-barrel_TonB_sf"/>
</dbReference>
<comment type="caution">
    <text evidence="12">The sequence shown here is derived from an EMBL/GenBank/DDBJ whole genome shotgun (WGS) entry which is preliminary data.</text>
</comment>
<dbReference type="GO" id="GO:0009279">
    <property type="term" value="C:cell outer membrane"/>
    <property type="evidence" value="ECO:0007669"/>
    <property type="project" value="UniProtKB-SubCell"/>
</dbReference>
<dbReference type="GO" id="GO:0044718">
    <property type="term" value="P:siderophore transmembrane transport"/>
    <property type="evidence" value="ECO:0007669"/>
    <property type="project" value="TreeGrafter"/>
</dbReference>
<organism evidence="12 13">
    <name type="scientific">Aureicoccus marinus</name>
    <dbReference type="NCBI Taxonomy" id="754435"/>
    <lineage>
        <taxon>Bacteria</taxon>
        <taxon>Pseudomonadati</taxon>
        <taxon>Bacteroidota</taxon>
        <taxon>Flavobacteriia</taxon>
        <taxon>Flavobacteriales</taxon>
        <taxon>Flavobacteriaceae</taxon>
        <taxon>Aureicoccus</taxon>
    </lineage>
</organism>
<keyword evidence="7 8" id="KW-0998">Cell outer membrane</keyword>
<name>A0A2S7T5K7_9FLAO</name>
<dbReference type="Pfam" id="PF13715">
    <property type="entry name" value="CarbopepD_reg_2"/>
    <property type="match status" value="1"/>
</dbReference>
<dbReference type="Gene3D" id="2.170.130.10">
    <property type="entry name" value="TonB-dependent receptor, plug domain"/>
    <property type="match status" value="1"/>
</dbReference>
<dbReference type="AlphaFoldDB" id="A0A2S7T5K7"/>
<accession>A0A2S7T5K7</accession>
<dbReference type="Pfam" id="PF00593">
    <property type="entry name" value="TonB_dep_Rec_b-barrel"/>
    <property type="match status" value="1"/>
</dbReference>
<evidence type="ECO:0000256" key="4">
    <source>
        <dbReference type="ARBA" id="ARBA00022692"/>
    </source>
</evidence>
<keyword evidence="12" id="KW-0675">Receptor</keyword>
<sequence length="784" mass="86695">MVSRILLVLAFIFGSYLSAQESHTYRGQISYKDQGIPFAQVYLQGSSKGSVASEEGEFSLTAPEGIYTLIASAQGYQRFQQEISLRKGMPLLQIELIPDALGLDEVVVSASRNRIEKRSTPVVVSTLKANLFEAVQSTNLSDVLGFAPGVRVETNCQNCGFTQVRLNGLEGPYTQILVNNKPVFTSLISVYGLEQIPTNTIERVEIVRSGGSALYGSNAIAGTINIITKDPIQDRWEISSNLGIINGSTLDRQLNINTALVADNLKSGISLFGAYRNRDEFDANGDGFTELVRLTNNTFGTKFFVRPSDYLKLTVDATAIKENRRGGDRLNLPPQFTDITEQLDHTTFFGGVQAEIHNKAYTQKIDLYSSASYTDRDSYYGGLGGGRTQQDSITANNAFGTTQDLAWISGIQFTQKIAAKDQLTTGIEYSVNRTEDGIPGYNRLIDQTVQSLGLYAQYEWKLSPAFDVLSGFRLDRIAVDGLYTLGDLNRSIDNPLWALSPRLTLSYQVNEQFKLRGGYARGFRAPQAFNEDIHISSVGGEPQFVLLSENLRTEYSDAFTASMNFTSVQNLRQWDVLLEGFLTRLSDPFTTVSTGAVLANGSILEEVRNGQGAQVYGTNFELGFSPNPDWIFQLGGTLQTSQYDEPQALYEPEEGASDPAVLIGEFVRIPKLYGFINTTWQPSEFFTADISGQYTGPMTIPRVINADGALALNRSPAFFDVNLKLETHFDIQEDFMITLSTGVKNLFNSYQDDFEVGPLRDSDYIYGPALPRMIFFGIKLGKVK</sequence>
<dbReference type="InterPro" id="IPR039426">
    <property type="entry name" value="TonB-dep_rcpt-like"/>
</dbReference>
<reference evidence="13" key="1">
    <citation type="submission" date="2016-11" db="EMBL/GenBank/DDBJ databases">
        <title>Trade-off between light-utilization and light-protection in marine flavobacteria.</title>
        <authorList>
            <person name="Kumagai Y."/>
            <person name="Yoshizawa S."/>
            <person name="Kogure K."/>
        </authorList>
    </citation>
    <scope>NUCLEOTIDE SEQUENCE [LARGE SCALE GENOMIC DNA]</scope>
    <source>
        <strain evidence="13">SG-18</strain>
    </source>
</reference>
<gene>
    <name evidence="12" type="ORF">BST99_05240</name>
</gene>
<evidence type="ECO:0000313" key="13">
    <source>
        <dbReference type="Proteomes" id="UP000239366"/>
    </source>
</evidence>
<evidence type="ECO:0000256" key="6">
    <source>
        <dbReference type="ARBA" id="ARBA00023136"/>
    </source>
</evidence>
<comment type="similarity">
    <text evidence="8 9">Belongs to the TonB-dependent receptor family.</text>
</comment>
<dbReference type="Pfam" id="PF07715">
    <property type="entry name" value="Plug"/>
    <property type="match status" value="1"/>
</dbReference>
<evidence type="ECO:0000256" key="2">
    <source>
        <dbReference type="ARBA" id="ARBA00022448"/>
    </source>
</evidence>
<evidence type="ECO:0000259" key="11">
    <source>
        <dbReference type="Pfam" id="PF07715"/>
    </source>
</evidence>
<dbReference type="InterPro" id="IPR037066">
    <property type="entry name" value="Plug_dom_sf"/>
</dbReference>
<evidence type="ECO:0000313" key="12">
    <source>
        <dbReference type="EMBL" id="PQJ15212.1"/>
    </source>
</evidence>
<dbReference type="PROSITE" id="PS52016">
    <property type="entry name" value="TONB_DEPENDENT_REC_3"/>
    <property type="match status" value="1"/>
</dbReference>
<dbReference type="EMBL" id="MQVX01000001">
    <property type="protein sequence ID" value="PQJ15212.1"/>
    <property type="molecule type" value="Genomic_DNA"/>
</dbReference>
<dbReference type="InterPro" id="IPR000531">
    <property type="entry name" value="Beta-barrel_TonB"/>
</dbReference>
<dbReference type="OrthoDB" id="9760333at2"/>
<dbReference type="SUPFAM" id="SSF56935">
    <property type="entry name" value="Porins"/>
    <property type="match status" value="1"/>
</dbReference>
<evidence type="ECO:0000256" key="8">
    <source>
        <dbReference type="PROSITE-ProRule" id="PRU01360"/>
    </source>
</evidence>
<evidence type="ECO:0000256" key="7">
    <source>
        <dbReference type="ARBA" id="ARBA00023237"/>
    </source>
</evidence>
<comment type="subcellular location">
    <subcellularLocation>
        <location evidence="1 8">Cell outer membrane</location>
        <topology evidence="1 8">Multi-pass membrane protein</topology>
    </subcellularLocation>
</comment>
<evidence type="ECO:0000259" key="10">
    <source>
        <dbReference type="Pfam" id="PF00593"/>
    </source>
</evidence>
<feature type="domain" description="TonB-dependent receptor-like beta-barrel" evidence="10">
    <location>
        <begin position="304"/>
        <end position="746"/>
    </location>
</feature>
<dbReference type="Proteomes" id="UP000239366">
    <property type="component" value="Unassembled WGS sequence"/>
</dbReference>
<dbReference type="GO" id="GO:0015344">
    <property type="term" value="F:siderophore uptake transmembrane transporter activity"/>
    <property type="evidence" value="ECO:0007669"/>
    <property type="project" value="TreeGrafter"/>
</dbReference>
<dbReference type="InterPro" id="IPR012910">
    <property type="entry name" value="Plug_dom"/>
</dbReference>
<dbReference type="Gene3D" id="2.60.40.1120">
    <property type="entry name" value="Carboxypeptidase-like, regulatory domain"/>
    <property type="match status" value="1"/>
</dbReference>
<dbReference type="Gene3D" id="2.40.170.20">
    <property type="entry name" value="TonB-dependent receptor, beta-barrel domain"/>
    <property type="match status" value="1"/>
</dbReference>